<evidence type="ECO:0000259" key="18">
    <source>
        <dbReference type="PROSITE" id="PS51462"/>
    </source>
</evidence>
<gene>
    <name evidence="19" type="primary">NUDT16</name>
    <name evidence="19" type="ORF">GWK47_041844</name>
</gene>
<dbReference type="InterPro" id="IPR020084">
    <property type="entry name" value="NUDIX_hydrolase_CS"/>
</dbReference>
<dbReference type="PANTHER" id="PTHR31699">
    <property type="entry name" value="NUDIX T16 FAMILY MEMBER"/>
    <property type="match status" value="1"/>
</dbReference>
<dbReference type="InterPro" id="IPR054754">
    <property type="entry name" value="NudT16"/>
</dbReference>
<keyword evidence="7" id="KW-0539">Nucleus</keyword>
<dbReference type="Pfam" id="PF22327">
    <property type="entry name" value="Nudt16-like"/>
    <property type="match status" value="1"/>
</dbReference>
<evidence type="ECO:0000256" key="1">
    <source>
        <dbReference type="ARBA" id="ARBA00001941"/>
    </source>
</evidence>
<evidence type="ECO:0000256" key="15">
    <source>
        <dbReference type="ARBA" id="ARBA00047661"/>
    </source>
</evidence>
<comment type="caution">
    <text evidence="19">The sequence shown here is derived from an EMBL/GenBank/DDBJ whole genome shotgun (WGS) entry which is preliminary data.</text>
</comment>
<dbReference type="Proteomes" id="UP000770661">
    <property type="component" value="Unassembled WGS sequence"/>
</dbReference>
<evidence type="ECO:0000256" key="6">
    <source>
        <dbReference type="ARBA" id="ARBA00023080"/>
    </source>
</evidence>
<evidence type="ECO:0000256" key="17">
    <source>
        <dbReference type="ARBA" id="ARBA00048945"/>
    </source>
</evidence>
<proteinExistence type="inferred from homology"/>
<evidence type="ECO:0000256" key="12">
    <source>
        <dbReference type="ARBA" id="ARBA00041656"/>
    </source>
</evidence>
<dbReference type="OrthoDB" id="5950381at2759"/>
<evidence type="ECO:0000256" key="9">
    <source>
        <dbReference type="ARBA" id="ARBA00038899"/>
    </source>
</evidence>
<evidence type="ECO:0000256" key="7">
    <source>
        <dbReference type="ARBA" id="ARBA00023242"/>
    </source>
</evidence>
<dbReference type="PANTHER" id="PTHR31699:SF1">
    <property type="entry name" value="U8 SNORNA-DECAPPING ENZYME"/>
    <property type="match status" value="1"/>
</dbReference>
<comment type="similarity">
    <text evidence="8">Belongs to the Nudix hydrolase family. NUDT16 subfamily.</text>
</comment>
<dbReference type="EC" id="3.6.1.64" evidence="9"/>
<evidence type="ECO:0000256" key="10">
    <source>
        <dbReference type="ARBA" id="ARBA00039871"/>
    </source>
</evidence>
<dbReference type="GO" id="GO:0009117">
    <property type="term" value="P:nucleotide metabolic process"/>
    <property type="evidence" value="ECO:0007669"/>
    <property type="project" value="UniProtKB-KW"/>
</dbReference>
<evidence type="ECO:0000256" key="11">
    <source>
        <dbReference type="ARBA" id="ARBA00041450"/>
    </source>
</evidence>
<name>A0A8J4YI75_CHIOP</name>
<dbReference type="GO" id="GO:1990174">
    <property type="term" value="F:phosphodiesterase decapping endonuclease activity"/>
    <property type="evidence" value="ECO:0007669"/>
    <property type="project" value="TreeGrafter"/>
</dbReference>
<feature type="domain" description="Nudix hydrolase" evidence="18">
    <location>
        <begin position="26"/>
        <end position="166"/>
    </location>
</feature>
<keyword evidence="5" id="KW-0694">RNA-binding</keyword>
<evidence type="ECO:0000256" key="13">
    <source>
        <dbReference type="ARBA" id="ARBA00042015"/>
    </source>
</evidence>
<evidence type="ECO:0000313" key="19">
    <source>
        <dbReference type="EMBL" id="KAG0723851.1"/>
    </source>
</evidence>
<evidence type="ECO:0000256" key="16">
    <source>
        <dbReference type="ARBA" id="ARBA00047875"/>
    </source>
</evidence>
<keyword evidence="6" id="KW-0546">Nucleotide metabolism</keyword>
<comment type="catalytic activity">
    <reaction evidence="15">
        <text>a 5'-end (N(7)-methyl 5'-triphosphoguanosine)-ribonucleoside in mRNA + H2O = N(7)-methyl-GDP + a 5'-end phospho-ribonucleoside in mRNA + 2 H(+)</text>
        <dbReference type="Rhea" id="RHEA:67484"/>
        <dbReference type="Rhea" id="RHEA-COMP:15692"/>
        <dbReference type="Rhea" id="RHEA-COMP:17167"/>
        <dbReference type="ChEBI" id="CHEBI:15377"/>
        <dbReference type="ChEBI" id="CHEBI:15378"/>
        <dbReference type="ChEBI" id="CHEBI:63714"/>
        <dbReference type="ChEBI" id="CHEBI:138282"/>
        <dbReference type="ChEBI" id="CHEBI:156461"/>
        <dbReference type="EC" id="3.6.1.62"/>
    </reaction>
    <physiologicalReaction direction="left-to-right" evidence="15">
        <dbReference type="Rhea" id="RHEA:67485"/>
    </physiologicalReaction>
</comment>
<evidence type="ECO:0000256" key="3">
    <source>
        <dbReference type="ARBA" id="ARBA00004642"/>
    </source>
</evidence>
<dbReference type="GO" id="GO:0030515">
    <property type="term" value="F:snoRNA binding"/>
    <property type="evidence" value="ECO:0007669"/>
    <property type="project" value="TreeGrafter"/>
</dbReference>
<sequence length="166" mass="18371">MAEEQAACPARRLSKPAVIRLTCAFLKKTGVLAPLLNITKEISLGVDIHLTDFMMLLAAAAAALPDMQLRFDGTFGFPGGLIDTGEDVLKGLNRELFEEIGLDPAAHPVTWDDYYSTQVAGDCNTVLYFFVKQLTLDQFCTLEKGCLQSIEYGKEDPIKDMFFKLK</sequence>
<comment type="catalytic activity">
    <reaction evidence="16">
        <text>IDP + H2O = IMP + phosphate + H(+)</text>
        <dbReference type="Rhea" id="RHEA:35207"/>
        <dbReference type="ChEBI" id="CHEBI:15377"/>
        <dbReference type="ChEBI" id="CHEBI:15378"/>
        <dbReference type="ChEBI" id="CHEBI:43474"/>
        <dbReference type="ChEBI" id="CHEBI:58053"/>
        <dbReference type="ChEBI" id="CHEBI:58280"/>
        <dbReference type="EC" id="3.6.1.64"/>
    </reaction>
    <physiologicalReaction direction="left-to-right" evidence="16">
        <dbReference type="Rhea" id="RHEA:35208"/>
    </physiologicalReaction>
</comment>
<dbReference type="PROSITE" id="PS51462">
    <property type="entry name" value="NUDIX"/>
    <property type="match status" value="1"/>
</dbReference>
<protein>
    <recommendedName>
        <fullName evidence="10">U8 snoRNA-decapping enzyme</fullName>
        <ecNumber evidence="9">3.6.1.64</ecNumber>
    </recommendedName>
    <alternativeName>
        <fullName evidence="13">IDP phosphatase</fullName>
    </alternativeName>
    <alternativeName>
        <fullName evidence="11">Inosine diphosphate phosphatase</fullName>
    </alternativeName>
    <alternativeName>
        <fullName evidence="12">Nucleoside diphosphate-linked moiety X motif 16</fullName>
    </alternativeName>
    <alternativeName>
        <fullName evidence="14">m7GpppN-mRNA hydrolase</fullName>
    </alternativeName>
</protein>
<comment type="subcellular location">
    <subcellularLocation>
        <location evidence="2">Nucleus</location>
        <location evidence="2">Nucleolus</location>
    </subcellularLocation>
    <subcellularLocation>
        <location evidence="3">Nucleus</location>
        <location evidence="3">Nucleoplasm</location>
    </subcellularLocation>
</comment>
<dbReference type="InterPro" id="IPR000086">
    <property type="entry name" value="NUDIX_hydrolase_dom"/>
</dbReference>
<dbReference type="EMBL" id="JACEEZ010007652">
    <property type="protein sequence ID" value="KAG0723851.1"/>
    <property type="molecule type" value="Genomic_DNA"/>
</dbReference>
<evidence type="ECO:0000256" key="2">
    <source>
        <dbReference type="ARBA" id="ARBA00004604"/>
    </source>
</evidence>
<comment type="cofactor">
    <cofactor evidence="1">
        <name>Co(2+)</name>
        <dbReference type="ChEBI" id="CHEBI:48828"/>
    </cofactor>
</comment>
<organism evidence="19 20">
    <name type="scientific">Chionoecetes opilio</name>
    <name type="common">Atlantic snow crab</name>
    <name type="synonym">Cancer opilio</name>
    <dbReference type="NCBI Taxonomy" id="41210"/>
    <lineage>
        <taxon>Eukaryota</taxon>
        <taxon>Metazoa</taxon>
        <taxon>Ecdysozoa</taxon>
        <taxon>Arthropoda</taxon>
        <taxon>Crustacea</taxon>
        <taxon>Multicrustacea</taxon>
        <taxon>Malacostraca</taxon>
        <taxon>Eumalacostraca</taxon>
        <taxon>Eucarida</taxon>
        <taxon>Decapoda</taxon>
        <taxon>Pleocyemata</taxon>
        <taxon>Brachyura</taxon>
        <taxon>Eubrachyura</taxon>
        <taxon>Majoidea</taxon>
        <taxon>Majidae</taxon>
        <taxon>Chionoecetes</taxon>
    </lineage>
</organism>
<dbReference type="Gene3D" id="3.90.79.10">
    <property type="entry name" value="Nucleoside Triphosphate Pyrophosphohydrolase"/>
    <property type="match status" value="1"/>
</dbReference>
<accession>A0A8J4YI75</accession>
<reference evidence="19" key="1">
    <citation type="submission" date="2020-07" db="EMBL/GenBank/DDBJ databases">
        <title>The High-quality genome of the commercially important snow crab, Chionoecetes opilio.</title>
        <authorList>
            <person name="Jeong J.-H."/>
            <person name="Ryu S."/>
        </authorList>
    </citation>
    <scope>NUCLEOTIDE SEQUENCE</scope>
    <source>
        <strain evidence="19">MADBK_172401_WGS</strain>
        <tissue evidence="19">Digestive gland</tissue>
    </source>
</reference>
<evidence type="ECO:0000313" key="20">
    <source>
        <dbReference type="Proteomes" id="UP000770661"/>
    </source>
</evidence>
<dbReference type="GO" id="GO:0005654">
    <property type="term" value="C:nucleoplasm"/>
    <property type="evidence" value="ECO:0007669"/>
    <property type="project" value="UniProtKB-SubCell"/>
</dbReference>
<evidence type="ECO:0000256" key="4">
    <source>
        <dbReference type="ARBA" id="ARBA00022801"/>
    </source>
</evidence>
<dbReference type="InterPro" id="IPR015797">
    <property type="entry name" value="NUDIX_hydrolase-like_dom_sf"/>
</dbReference>
<dbReference type="GO" id="GO:0005730">
    <property type="term" value="C:nucleolus"/>
    <property type="evidence" value="ECO:0007669"/>
    <property type="project" value="UniProtKB-SubCell"/>
</dbReference>
<comment type="catalytic activity">
    <reaction evidence="17">
        <text>dIDP + H2O = dIMP + phosphate + H(+)</text>
        <dbReference type="Rhea" id="RHEA:35211"/>
        <dbReference type="ChEBI" id="CHEBI:15377"/>
        <dbReference type="ChEBI" id="CHEBI:15378"/>
        <dbReference type="ChEBI" id="CHEBI:43474"/>
        <dbReference type="ChEBI" id="CHEBI:61194"/>
        <dbReference type="ChEBI" id="CHEBI:62286"/>
        <dbReference type="EC" id="3.6.1.64"/>
    </reaction>
    <physiologicalReaction direction="left-to-right" evidence="17">
        <dbReference type="Rhea" id="RHEA:35212"/>
    </physiologicalReaction>
</comment>
<dbReference type="GO" id="GO:1990003">
    <property type="term" value="F:IDP phosphatase activity"/>
    <property type="evidence" value="ECO:0007669"/>
    <property type="project" value="UniProtKB-EC"/>
</dbReference>
<dbReference type="AlphaFoldDB" id="A0A8J4YI75"/>
<evidence type="ECO:0000256" key="14">
    <source>
        <dbReference type="ARBA" id="ARBA00043162"/>
    </source>
</evidence>
<dbReference type="GO" id="GO:0016077">
    <property type="term" value="P:sno(s)RNA catabolic process"/>
    <property type="evidence" value="ECO:0007669"/>
    <property type="project" value="TreeGrafter"/>
</dbReference>
<dbReference type="PROSITE" id="PS00893">
    <property type="entry name" value="NUDIX_BOX"/>
    <property type="match status" value="1"/>
</dbReference>
<keyword evidence="4" id="KW-0378">Hydrolase</keyword>
<dbReference type="GO" id="GO:0140933">
    <property type="term" value="F:5'-(N(7)-methylguanosine 5'-triphospho)-[mRNA] hydrolase activity"/>
    <property type="evidence" value="ECO:0007669"/>
    <property type="project" value="UniProtKB-EC"/>
</dbReference>
<keyword evidence="20" id="KW-1185">Reference proteome</keyword>
<dbReference type="SUPFAM" id="SSF55811">
    <property type="entry name" value="Nudix"/>
    <property type="match status" value="1"/>
</dbReference>
<evidence type="ECO:0000256" key="8">
    <source>
        <dbReference type="ARBA" id="ARBA00038173"/>
    </source>
</evidence>
<evidence type="ECO:0000256" key="5">
    <source>
        <dbReference type="ARBA" id="ARBA00022884"/>
    </source>
</evidence>
<dbReference type="GO" id="GO:0006402">
    <property type="term" value="P:mRNA catabolic process"/>
    <property type="evidence" value="ECO:0007669"/>
    <property type="project" value="TreeGrafter"/>
</dbReference>